<accession>A0ABW5J357</accession>
<dbReference type="InterPro" id="IPR036457">
    <property type="entry name" value="PPM-type-like_dom_sf"/>
</dbReference>
<dbReference type="PANTHER" id="PTHR35801:SF1">
    <property type="entry name" value="PHOSPHOSERINE PHOSPHATASE RSBX"/>
    <property type="match status" value="1"/>
</dbReference>
<evidence type="ECO:0000313" key="3">
    <source>
        <dbReference type="Proteomes" id="UP001597510"/>
    </source>
</evidence>
<keyword evidence="2" id="KW-0067">ATP-binding</keyword>
<dbReference type="InterPro" id="IPR003594">
    <property type="entry name" value="HATPase_dom"/>
</dbReference>
<feature type="domain" description="Histidine kinase/HSP90-like ATPase" evidence="1">
    <location>
        <begin position="19"/>
        <end position="119"/>
    </location>
</feature>
<evidence type="ECO:0000313" key="2">
    <source>
        <dbReference type="EMBL" id="MFD2519943.1"/>
    </source>
</evidence>
<sequence length="340" mass="38105">MDNNFFFGHKIEDRSYLSFIKREIHNLIAKTAFSSMRAGELDIVVSELLSNLIKHAGSGEIFFKLSDTENNSKAFEIYCIDNGPGNNNIGKMMKDGVSSSNTLGHGLGAIERLSNFFQIYSIAKWGTVAYAKILMDEAQKKIVLPRKDIHVDTLQVCMPGENVCGDGYQIRKINNETQIFLGDGLGHGPNAHEAVQKAIEAFNECQETDPTDILRFMHQKVKKTRGLVGTIASYNHTKKEWKVCGVGNITTRFYEGLTSKKIMSHNGIIGLNIPSFLNSHVLSDTDYQHIVMFSDGIRNHWDLHQYPGILKYASPIIAAAIFKDNARRNDDMTLLMGRVN</sequence>
<dbReference type="EMBL" id="JBHULC010000004">
    <property type="protein sequence ID" value="MFD2519943.1"/>
    <property type="molecule type" value="Genomic_DNA"/>
</dbReference>
<dbReference type="InterPro" id="IPR036890">
    <property type="entry name" value="HATPase_C_sf"/>
</dbReference>
<keyword evidence="3" id="KW-1185">Reference proteome</keyword>
<dbReference type="InterPro" id="IPR039248">
    <property type="entry name" value="Ptase_RsbX"/>
</dbReference>
<name>A0ABW5J357_9BACT</name>
<dbReference type="PANTHER" id="PTHR35801">
    <property type="entry name" value="PHOSPHOSERINE PHOSPHATASE RSBX"/>
    <property type="match status" value="1"/>
</dbReference>
<dbReference type="Gene3D" id="3.60.40.10">
    <property type="entry name" value="PPM-type phosphatase domain"/>
    <property type="match status" value="1"/>
</dbReference>
<comment type="caution">
    <text evidence="2">The sequence shown here is derived from an EMBL/GenBank/DDBJ whole genome shotgun (WGS) entry which is preliminary data.</text>
</comment>
<gene>
    <name evidence="2" type="ORF">ACFSR2_03545</name>
</gene>
<organism evidence="2 3">
    <name type="scientific">Emticicia soli</name>
    <dbReference type="NCBI Taxonomy" id="2027878"/>
    <lineage>
        <taxon>Bacteria</taxon>
        <taxon>Pseudomonadati</taxon>
        <taxon>Bacteroidota</taxon>
        <taxon>Cytophagia</taxon>
        <taxon>Cytophagales</taxon>
        <taxon>Leadbetterellaceae</taxon>
        <taxon>Emticicia</taxon>
    </lineage>
</organism>
<dbReference type="GO" id="GO:0005524">
    <property type="term" value="F:ATP binding"/>
    <property type="evidence" value="ECO:0007669"/>
    <property type="project" value="UniProtKB-KW"/>
</dbReference>
<dbReference type="Proteomes" id="UP001597510">
    <property type="component" value="Unassembled WGS sequence"/>
</dbReference>
<dbReference type="SUPFAM" id="SSF55874">
    <property type="entry name" value="ATPase domain of HSP90 chaperone/DNA topoisomerase II/histidine kinase"/>
    <property type="match status" value="1"/>
</dbReference>
<proteinExistence type="predicted"/>
<dbReference type="RefSeq" id="WP_340235352.1">
    <property type="nucleotide sequence ID" value="NZ_JBBEWC010000004.1"/>
</dbReference>
<protein>
    <submittedName>
        <fullName evidence="2">ATP-binding protein</fullName>
    </submittedName>
</protein>
<reference evidence="3" key="1">
    <citation type="journal article" date="2019" name="Int. J. Syst. Evol. Microbiol.">
        <title>The Global Catalogue of Microorganisms (GCM) 10K type strain sequencing project: providing services to taxonomists for standard genome sequencing and annotation.</title>
        <authorList>
            <consortium name="The Broad Institute Genomics Platform"/>
            <consortium name="The Broad Institute Genome Sequencing Center for Infectious Disease"/>
            <person name="Wu L."/>
            <person name="Ma J."/>
        </authorList>
    </citation>
    <scope>NUCLEOTIDE SEQUENCE [LARGE SCALE GENOMIC DNA]</scope>
    <source>
        <strain evidence="3">KCTC 52344</strain>
    </source>
</reference>
<dbReference type="SUPFAM" id="SSF81606">
    <property type="entry name" value="PP2C-like"/>
    <property type="match status" value="1"/>
</dbReference>
<dbReference type="Pfam" id="PF13581">
    <property type="entry name" value="HATPase_c_2"/>
    <property type="match status" value="1"/>
</dbReference>
<keyword evidence="2" id="KW-0547">Nucleotide-binding</keyword>
<dbReference type="Gene3D" id="3.30.565.10">
    <property type="entry name" value="Histidine kinase-like ATPase, C-terminal domain"/>
    <property type="match status" value="1"/>
</dbReference>
<evidence type="ECO:0000259" key="1">
    <source>
        <dbReference type="Pfam" id="PF13581"/>
    </source>
</evidence>